<dbReference type="InParanoid" id="A0A1Y2EL01"/>
<keyword evidence="4" id="KW-1185">Reference proteome</keyword>
<accession>A0A1Y2EL01</accession>
<gene>
    <name evidence="3" type="ORF">BCR35DRAFT_326295</name>
</gene>
<feature type="compositionally biased region" description="Polar residues" evidence="1">
    <location>
        <begin position="257"/>
        <end position="270"/>
    </location>
</feature>
<organism evidence="3 4">
    <name type="scientific">Leucosporidium creatinivorum</name>
    <dbReference type="NCBI Taxonomy" id="106004"/>
    <lineage>
        <taxon>Eukaryota</taxon>
        <taxon>Fungi</taxon>
        <taxon>Dikarya</taxon>
        <taxon>Basidiomycota</taxon>
        <taxon>Pucciniomycotina</taxon>
        <taxon>Microbotryomycetes</taxon>
        <taxon>Leucosporidiales</taxon>
        <taxon>Leucosporidium</taxon>
    </lineage>
</organism>
<name>A0A1Y2EL01_9BASI</name>
<dbReference type="EMBL" id="MCGR01000053">
    <property type="protein sequence ID" value="ORY72209.1"/>
    <property type="molecule type" value="Genomic_DNA"/>
</dbReference>
<feature type="region of interest" description="Disordered" evidence="1">
    <location>
        <begin position="413"/>
        <end position="436"/>
    </location>
</feature>
<sequence length="706" mass="75559">MLRTALRPTILGQPTTAARFLLSPSTSLSRSLSHSARRLERQPTFTTPIEPVKTYTAQDAAKPLPPTDLPVEDYASPLLHTASFFHQLFRYAVFTSVGIVLVGVGSVAAVHAWVEKVELAGGSIEGDAESDPEGWGEELEGWSGAWRGGGTDPRLGFFARAAIRGAWISQHWGGGIVASPVSQTQQALRTSNPTGNPFASSLGGTMIGGKSVEQPSLGTEVGDAGWRLAESYLVYALVRAEKKGVSLVFPEGHERGTPQSHPTSVTYTTTPGGGSGVDRAAVELEERLAGLRERIGGRYKLEEAREGWERIYYALSASAEPTGWETREKLRATRKLGELSARLALLWRAGTEERELEQSKAEGWLLGGLLPVLAKADRRTLDRSTLAEDSSSTFKKVASPISSFFAFWSRSHPSSTASSPTLSTIPTPSSPSTPLRPELSTLVNLLTTHDSTTSPLHPATYRSIIASLISLEAQLARQHSLPAAHALQSSSLHFTQLLLPHSPTTPTPLPTPTLSSSSTAIATASHALTHLHLATRTSVLSTHLAEVSLALRLPSTEAFSLSLLQGSINTTESVLHALESSPLLKVKSTGWSSSREKILGRAARQVQRDARVTGAMSANLVGLVHEMGPRATPSGWGRGKGKGKKEESEWYGGPAVAEAFYAKAMEFAKGDEGKSGEGEDVQGMRIAREGFERVRGKVLGEKKGTV</sequence>
<feature type="region of interest" description="Disordered" evidence="1">
    <location>
        <begin position="253"/>
        <end position="276"/>
    </location>
</feature>
<evidence type="ECO:0000313" key="3">
    <source>
        <dbReference type="EMBL" id="ORY72209.1"/>
    </source>
</evidence>
<evidence type="ECO:0000313" key="4">
    <source>
        <dbReference type="Proteomes" id="UP000193467"/>
    </source>
</evidence>
<keyword evidence="2" id="KW-1133">Transmembrane helix</keyword>
<dbReference type="OrthoDB" id="2524554at2759"/>
<feature type="transmembrane region" description="Helical" evidence="2">
    <location>
        <begin position="88"/>
        <end position="114"/>
    </location>
</feature>
<keyword evidence="2" id="KW-0472">Membrane</keyword>
<proteinExistence type="predicted"/>
<evidence type="ECO:0000256" key="1">
    <source>
        <dbReference type="SAM" id="MobiDB-lite"/>
    </source>
</evidence>
<dbReference type="AlphaFoldDB" id="A0A1Y2EL01"/>
<reference evidence="3 4" key="1">
    <citation type="submission" date="2016-07" db="EMBL/GenBank/DDBJ databases">
        <title>Pervasive Adenine N6-methylation of Active Genes in Fungi.</title>
        <authorList>
            <consortium name="DOE Joint Genome Institute"/>
            <person name="Mondo S.J."/>
            <person name="Dannebaum R.O."/>
            <person name="Kuo R.C."/>
            <person name="Labutti K."/>
            <person name="Haridas S."/>
            <person name="Kuo A."/>
            <person name="Salamov A."/>
            <person name="Ahrendt S.R."/>
            <person name="Lipzen A."/>
            <person name="Sullivan W."/>
            <person name="Andreopoulos W.B."/>
            <person name="Clum A."/>
            <person name="Lindquist E."/>
            <person name="Daum C."/>
            <person name="Ramamoorthy G.K."/>
            <person name="Gryganskyi A."/>
            <person name="Culley D."/>
            <person name="Magnuson J.K."/>
            <person name="James T.Y."/>
            <person name="O'Malley M.A."/>
            <person name="Stajich J.E."/>
            <person name="Spatafora J.W."/>
            <person name="Visel A."/>
            <person name="Grigoriev I.V."/>
        </authorList>
    </citation>
    <scope>NUCLEOTIDE SEQUENCE [LARGE SCALE GENOMIC DNA]</scope>
    <source>
        <strain evidence="3 4">62-1032</strain>
    </source>
</reference>
<evidence type="ECO:0000256" key="2">
    <source>
        <dbReference type="SAM" id="Phobius"/>
    </source>
</evidence>
<dbReference type="Proteomes" id="UP000193467">
    <property type="component" value="Unassembled WGS sequence"/>
</dbReference>
<protein>
    <submittedName>
        <fullName evidence="3">Uncharacterized protein</fullName>
    </submittedName>
</protein>
<comment type="caution">
    <text evidence="3">The sequence shown here is derived from an EMBL/GenBank/DDBJ whole genome shotgun (WGS) entry which is preliminary data.</text>
</comment>
<keyword evidence="2" id="KW-0812">Transmembrane</keyword>